<name>A0A6V8MZJ1_9BACT</name>
<dbReference type="EMBL" id="CP096574">
    <property type="protein sequence ID" value="UPU34680.1"/>
    <property type="molecule type" value="Genomic_DNA"/>
</dbReference>
<evidence type="ECO:0000256" key="2">
    <source>
        <dbReference type="ARBA" id="ARBA00022679"/>
    </source>
</evidence>
<evidence type="ECO:0000313" key="14">
    <source>
        <dbReference type="EMBL" id="UPU34680.1"/>
    </source>
</evidence>
<evidence type="ECO:0000313" key="13">
    <source>
        <dbReference type="EMBL" id="GFO65057.1"/>
    </source>
</evidence>
<organism evidence="13 15">
    <name type="scientific">Geomonas paludis</name>
    <dbReference type="NCBI Taxonomy" id="2740185"/>
    <lineage>
        <taxon>Bacteria</taxon>
        <taxon>Pseudomonadati</taxon>
        <taxon>Thermodesulfobacteriota</taxon>
        <taxon>Desulfuromonadia</taxon>
        <taxon>Geobacterales</taxon>
        <taxon>Geobacteraceae</taxon>
        <taxon>Geomonas</taxon>
    </lineage>
</organism>
<keyword evidence="2 11" id="KW-0808">Transferase</keyword>
<evidence type="ECO:0000256" key="3">
    <source>
        <dbReference type="ARBA" id="ARBA00022694"/>
    </source>
</evidence>
<dbReference type="PANTHER" id="PTHR47545">
    <property type="entry name" value="MULTIFUNCTIONAL CCA PROTEIN"/>
    <property type="match status" value="1"/>
</dbReference>
<feature type="domain" description="HD" evidence="12">
    <location>
        <begin position="230"/>
        <end position="348"/>
    </location>
</feature>
<evidence type="ECO:0000313" key="16">
    <source>
        <dbReference type="Proteomes" id="UP000831485"/>
    </source>
</evidence>
<protein>
    <submittedName>
        <fullName evidence="14">HD domain-containing protein</fullName>
    </submittedName>
    <submittedName>
        <fullName evidence="13">Multifunctional CCA protein</fullName>
    </submittedName>
</protein>
<gene>
    <name evidence="13" type="primary">cca</name>
    <name evidence="13" type="ORF">GMPD_29760</name>
    <name evidence="14" type="ORF">M1B72_14645</name>
</gene>
<dbReference type="GO" id="GO:0008033">
    <property type="term" value="P:tRNA processing"/>
    <property type="evidence" value="ECO:0007669"/>
    <property type="project" value="UniProtKB-KW"/>
</dbReference>
<reference evidence="14" key="3">
    <citation type="submission" date="2022-04" db="EMBL/GenBank/DDBJ databases">
        <authorList>
            <person name="Liu G."/>
        </authorList>
    </citation>
    <scope>NUCLEOTIDE SEQUENCE</scope>
    <source>
        <strain evidence="14">RG22</strain>
    </source>
</reference>
<evidence type="ECO:0000256" key="1">
    <source>
        <dbReference type="ARBA" id="ARBA00001946"/>
    </source>
</evidence>
<dbReference type="Pfam" id="PF01743">
    <property type="entry name" value="PolyA_pol"/>
    <property type="match status" value="2"/>
</dbReference>
<reference evidence="15" key="1">
    <citation type="submission" date="2020-06" db="EMBL/GenBank/DDBJ databases">
        <title>Draft genomic sequecing of Geomonas sp. Red736.</title>
        <authorList>
            <person name="Itoh H."/>
            <person name="Xu Z.X."/>
            <person name="Ushijima N."/>
            <person name="Masuda Y."/>
            <person name="Shiratori Y."/>
            <person name="Senoo K."/>
        </authorList>
    </citation>
    <scope>NUCLEOTIDE SEQUENCE [LARGE SCALE GENOMIC DNA]</scope>
    <source>
        <strain evidence="15">Red736</strain>
    </source>
</reference>
<dbReference type="SUPFAM" id="SSF81301">
    <property type="entry name" value="Nucleotidyltransferase"/>
    <property type="match status" value="1"/>
</dbReference>
<proteinExistence type="inferred from homology"/>
<dbReference type="InterPro" id="IPR050124">
    <property type="entry name" value="tRNA_CCA-adding_enzyme"/>
</dbReference>
<dbReference type="InterPro" id="IPR032828">
    <property type="entry name" value="PolyA_RNA-bd"/>
</dbReference>
<evidence type="ECO:0000256" key="4">
    <source>
        <dbReference type="ARBA" id="ARBA00022695"/>
    </source>
</evidence>
<keyword evidence="9" id="KW-0460">Magnesium</keyword>
<keyword evidence="7" id="KW-0692">RNA repair</keyword>
<evidence type="ECO:0000256" key="7">
    <source>
        <dbReference type="ARBA" id="ARBA00022800"/>
    </source>
</evidence>
<dbReference type="InterPro" id="IPR006674">
    <property type="entry name" value="HD_domain"/>
</dbReference>
<evidence type="ECO:0000259" key="12">
    <source>
        <dbReference type="PROSITE" id="PS51831"/>
    </source>
</evidence>
<evidence type="ECO:0000256" key="5">
    <source>
        <dbReference type="ARBA" id="ARBA00022723"/>
    </source>
</evidence>
<sequence>MDRLIAALKDFFPKHLHSSIFMVGGMVRDVLLGVECQDVDLAAAVPVSELSALGFRLVESKSTPNIYFRFKDPFGKVEITWLPTLDALPDDLSRRDFTVNAMAMSLEGRLSDPLGGQADLQRRTLRCCSPTSLTDDPLRILRGFRFECEGWRLDAEAEAILQGRDWSAELQRIPVERFSQEMLKAIPKEDPSRFFRRMVQFGIGTNFLPEIFRMAEITAGPPQHHPEGDLLTHSLQVLERMAQLTPDPTARFCALFHDLGKLYTPPELHPKHHGHDALGAQQVPAFCKRLRLPVALQRALQAINRLHNNANRWEELRDSTKIRLALDAIKGGIQDFLPLQVAADFHASMPGWEVALEVARMNAAQLGIDPALLDNKEVPPEKLQQIIMQHRVEQLKKGVQD</sequence>
<evidence type="ECO:0000313" key="15">
    <source>
        <dbReference type="Proteomes" id="UP000568888"/>
    </source>
</evidence>
<dbReference type="Gene3D" id="1.10.3090.10">
    <property type="entry name" value="cca-adding enzyme, domain 2"/>
    <property type="match status" value="1"/>
</dbReference>
<dbReference type="PROSITE" id="PS51831">
    <property type="entry name" value="HD"/>
    <property type="match status" value="1"/>
</dbReference>
<dbReference type="InterPro" id="IPR002646">
    <property type="entry name" value="PolA_pol_head_dom"/>
</dbReference>
<keyword evidence="6" id="KW-0547">Nucleotide-binding</keyword>
<dbReference type="Proteomes" id="UP000568888">
    <property type="component" value="Unassembled WGS sequence"/>
</dbReference>
<dbReference type="GO" id="GO:0016779">
    <property type="term" value="F:nucleotidyltransferase activity"/>
    <property type="evidence" value="ECO:0007669"/>
    <property type="project" value="UniProtKB-KW"/>
</dbReference>
<dbReference type="GO" id="GO:0005524">
    <property type="term" value="F:ATP binding"/>
    <property type="evidence" value="ECO:0007669"/>
    <property type="project" value="UniProtKB-KW"/>
</dbReference>
<dbReference type="PANTHER" id="PTHR47545:SF1">
    <property type="entry name" value="MULTIFUNCTIONAL CCA PROTEIN"/>
    <property type="match status" value="1"/>
</dbReference>
<dbReference type="InterPro" id="IPR003607">
    <property type="entry name" value="HD/PDEase_dom"/>
</dbReference>
<keyword evidence="16" id="KW-1185">Reference proteome</keyword>
<dbReference type="Gene3D" id="3.30.460.10">
    <property type="entry name" value="Beta Polymerase, domain 2"/>
    <property type="match status" value="1"/>
</dbReference>
<dbReference type="Pfam" id="PF01966">
    <property type="entry name" value="HD"/>
    <property type="match status" value="1"/>
</dbReference>
<evidence type="ECO:0000256" key="8">
    <source>
        <dbReference type="ARBA" id="ARBA00022840"/>
    </source>
</evidence>
<reference evidence="13" key="2">
    <citation type="journal article" date="2021" name="Int. J. Syst. Evol. Microbiol.">
        <title>Geomonas silvestris sp. nov., Geomonas paludis sp. nov. and Geomonas limicola sp. nov., isolated from terrestrial environments, and emended description of the genus Geomonas.</title>
        <authorList>
            <person name="Itoh H."/>
            <person name="Xu Z."/>
            <person name="Masuda Y."/>
            <person name="Ushijima N."/>
            <person name="Hayakawa C."/>
            <person name="Shiratori Y."/>
            <person name="Senoo K."/>
        </authorList>
    </citation>
    <scope>NUCLEOTIDE SEQUENCE</scope>
    <source>
        <strain evidence="13">Red736</strain>
    </source>
</reference>
<dbReference type="AlphaFoldDB" id="A0A6V8MZJ1"/>
<keyword evidence="5" id="KW-0479">Metal-binding</keyword>
<keyword evidence="8" id="KW-0067">ATP-binding</keyword>
<dbReference type="RefSeq" id="WP_183348758.1">
    <property type="nucleotide sequence ID" value="NZ_BLXY01000006.1"/>
</dbReference>
<dbReference type="Proteomes" id="UP000831485">
    <property type="component" value="Chromosome"/>
</dbReference>
<dbReference type="GO" id="GO:0042245">
    <property type="term" value="P:RNA repair"/>
    <property type="evidence" value="ECO:0007669"/>
    <property type="project" value="UniProtKB-KW"/>
</dbReference>
<keyword evidence="10 11" id="KW-0694">RNA-binding</keyword>
<dbReference type="Pfam" id="PF12627">
    <property type="entry name" value="PolyA_pol_RNAbd"/>
    <property type="match status" value="1"/>
</dbReference>
<dbReference type="EMBL" id="BLXY01000006">
    <property type="protein sequence ID" value="GFO65057.1"/>
    <property type="molecule type" value="Genomic_DNA"/>
</dbReference>
<evidence type="ECO:0000256" key="11">
    <source>
        <dbReference type="RuleBase" id="RU003953"/>
    </source>
</evidence>
<dbReference type="GO" id="GO:0046872">
    <property type="term" value="F:metal ion binding"/>
    <property type="evidence" value="ECO:0007669"/>
    <property type="project" value="UniProtKB-KW"/>
</dbReference>
<evidence type="ECO:0000256" key="10">
    <source>
        <dbReference type="ARBA" id="ARBA00022884"/>
    </source>
</evidence>
<dbReference type="GO" id="GO:0003723">
    <property type="term" value="F:RNA binding"/>
    <property type="evidence" value="ECO:0007669"/>
    <property type="project" value="UniProtKB-KW"/>
</dbReference>
<evidence type="ECO:0000256" key="6">
    <source>
        <dbReference type="ARBA" id="ARBA00022741"/>
    </source>
</evidence>
<accession>A0A6V8MZJ1</accession>
<comment type="cofactor">
    <cofactor evidence="1">
        <name>Mg(2+)</name>
        <dbReference type="ChEBI" id="CHEBI:18420"/>
    </cofactor>
</comment>
<keyword evidence="3" id="KW-0819">tRNA processing</keyword>
<evidence type="ECO:0000256" key="9">
    <source>
        <dbReference type="ARBA" id="ARBA00022842"/>
    </source>
</evidence>
<dbReference type="SMART" id="SM00471">
    <property type="entry name" value="HDc"/>
    <property type="match status" value="1"/>
</dbReference>
<dbReference type="SUPFAM" id="SSF81891">
    <property type="entry name" value="Poly A polymerase C-terminal region-like"/>
    <property type="match status" value="1"/>
</dbReference>
<dbReference type="InterPro" id="IPR043519">
    <property type="entry name" value="NT_sf"/>
</dbReference>
<keyword evidence="4" id="KW-0548">Nucleotidyltransferase</keyword>
<comment type="similarity">
    <text evidence="11">Belongs to the tRNA nucleotidyltransferase/poly(A) polymerase family.</text>
</comment>